<dbReference type="InterPro" id="IPR000330">
    <property type="entry name" value="SNF2_N"/>
</dbReference>
<evidence type="ECO:0008006" key="8">
    <source>
        <dbReference type="Google" id="ProtNLM"/>
    </source>
</evidence>
<dbReference type="Gene3D" id="3.40.50.10810">
    <property type="entry name" value="Tandem AAA-ATPase domain"/>
    <property type="match status" value="1"/>
</dbReference>
<dbReference type="OMA" id="ITCELVE"/>
<evidence type="ECO:0000256" key="2">
    <source>
        <dbReference type="ARBA" id="ARBA00022801"/>
    </source>
</evidence>
<feature type="domain" description="Helicase ATP-binding" evidence="4">
    <location>
        <begin position="1"/>
        <end position="111"/>
    </location>
</feature>
<protein>
    <recommendedName>
        <fullName evidence="8">Helicase</fullName>
    </recommendedName>
</protein>
<keyword evidence="7" id="KW-1185">Reference proteome</keyword>
<dbReference type="FunCoup" id="F0YD25">
    <property type="interactions" value="108"/>
</dbReference>
<feature type="domain" description="Helicase C-terminal" evidence="5">
    <location>
        <begin position="249"/>
        <end position="396"/>
    </location>
</feature>
<dbReference type="AlphaFoldDB" id="F0YD25"/>
<sequence>MVYHGSGPSRAWGRSLDLFARKDTKSPAVDVVVTTYEQILLDDAAPLARTKWSAIIVDEAHRLKNPQSRLYRALHGDDGRFASIFKLLLTGTPLQNDMRELWALLSFCDTETFGEDHEEFEEDEDDDEADAKPGVLSSLLEEMRPFVLRRVKAHVETSVPPKEEIVVSVALAAMQKRYYRALYEKNVTMLAGGGRAVDGPSMMNLAMELRKCCNHPFLLKGVEFRELESSGHGVAEVDRLVDACGKLQFMDKILPKLFDEQRKVLVFSQFTMMLNVLEDYLRARAVVYGRIDGGVTGRDRQRQIDAFSDAGSKMRLMLLSTRAGGVGINLVAADTVIIYDSDWNPQNDVQAMARCHRIGQTKKVTVYRLLTAKTYEAHMYDVATAKLDLDRAVLDG</sequence>
<dbReference type="InterPro" id="IPR049730">
    <property type="entry name" value="SNF2/RAD54-like_C"/>
</dbReference>
<dbReference type="SUPFAM" id="SSF52540">
    <property type="entry name" value="P-loop containing nucleoside triphosphate hydrolases"/>
    <property type="match status" value="2"/>
</dbReference>
<dbReference type="PROSITE" id="PS51192">
    <property type="entry name" value="HELICASE_ATP_BIND_1"/>
    <property type="match status" value="1"/>
</dbReference>
<dbReference type="PANTHER" id="PTHR45623:SF11">
    <property type="entry name" value="KISMET, ISOFORM C"/>
    <property type="match status" value="1"/>
</dbReference>
<dbReference type="GO" id="GO:0003682">
    <property type="term" value="F:chromatin binding"/>
    <property type="evidence" value="ECO:0007669"/>
    <property type="project" value="TreeGrafter"/>
</dbReference>
<dbReference type="KEGG" id="aaf:AURANDRAFT_28341"/>
<dbReference type="OrthoDB" id="5857104at2759"/>
<keyword evidence="2" id="KW-0378">Hydrolase</keyword>
<dbReference type="Proteomes" id="UP000002729">
    <property type="component" value="Unassembled WGS sequence"/>
</dbReference>
<dbReference type="GO" id="GO:0140658">
    <property type="term" value="F:ATP-dependent chromatin remodeler activity"/>
    <property type="evidence" value="ECO:0007669"/>
    <property type="project" value="TreeGrafter"/>
</dbReference>
<dbReference type="InterPro" id="IPR014001">
    <property type="entry name" value="Helicase_ATP-bd"/>
</dbReference>
<dbReference type="Pfam" id="PF00271">
    <property type="entry name" value="Helicase_C"/>
    <property type="match status" value="1"/>
</dbReference>
<evidence type="ECO:0000256" key="1">
    <source>
        <dbReference type="ARBA" id="ARBA00004123"/>
    </source>
</evidence>
<dbReference type="GO" id="GO:0005634">
    <property type="term" value="C:nucleus"/>
    <property type="evidence" value="ECO:0007669"/>
    <property type="project" value="UniProtKB-SubCell"/>
</dbReference>
<reference evidence="6 7" key="1">
    <citation type="journal article" date="2011" name="Proc. Natl. Acad. Sci. U.S.A.">
        <title>Niche of harmful alga Aureococcus anophagefferens revealed through ecogenomics.</title>
        <authorList>
            <person name="Gobler C.J."/>
            <person name="Berry D.L."/>
            <person name="Dyhrman S.T."/>
            <person name="Wilhelm S.W."/>
            <person name="Salamov A."/>
            <person name="Lobanov A.V."/>
            <person name="Zhang Y."/>
            <person name="Collier J.L."/>
            <person name="Wurch L.L."/>
            <person name="Kustka A.B."/>
            <person name="Dill B.D."/>
            <person name="Shah M."/>
            <person name="VerBerkmoes N.C."/>
            <person name="Kuo A."/>
            <person name="Terry A."/>
            <person name="Pangilinan J."/>
            <person name="Lindquist E.A."/>
            <person name="Lucas S."/>
            <person name="Paulsen I.T."/>
            <person name="Hattenrath-Lehmann T.K."/>
            <person name="Talmage S.C."/>
            <person name="Walker E.A."/>
            <person name="Koch F."/>
            <person name="Burson A.M."/>
            <person name="Marcoval M.A."/>
            <person name="Tang Y.Z."/>
            <person name="Lecleir G.R."/>
            <person name="Coyne K.J."/>
            <person name="Berg G.M."/>
            <person name="Bertrand E.M."/>
            <person name="Saito M.A."/>
            <person name="Gladyshev V.N."/>
            <person name="Grigoriev I.V."/>
        </authorList>
    </citation>
    <scope>NUCLEOTIDE SEQUENCE [LARGE SCALE GENOMIC DNA]</scope>
    <source>
        <strain evidence="7">CCMP 1984</strain>
    </source>
</reference>
<dbReference type="SMART" id="SM00490">
    <property type="entry name" value="HELICc"/>
    <property type="match status" value="1"/>
</dbReference>
<dbReference type="GO" id="GO:0000785">
    <property type="term" value="C:chromatin"/>
    <property type="evidence" value="ECO:0007669"/>
    <property type="project" value="TreeGrafter"/>
</dbReference>
<dbReference type="GO" id="GO:0003677">
    <property type="term" value="F:DNA binding"/>
    <property type="evidence" value="ECO:0007669"/>
    <property type="project" value="TreeGrafter"/>
</dbReference>
<dbReference type="InterPro" id="IPR027417">
    <property type="entry name" value="P-loop_NTPase"/>
</dbReference>
<dbReference type="InterPro" id="IPR002464">
    <property type="entry name" value="DNA/RNA_helicase_DEAH_CS"/>
</dbReference>
<keyword evidence="3" id="KW-0539">Nucleus</keyword>
<evidence type="ECO:0000259" key="5">
    <source>
        <dbReference type="PROSITE" id="PS51194"/>
    </source>
</evidence>
<dbReference type="GO" id="GO:0042393">
    <property type="term" value="F:histone binding"/>
    <property type="evidence" value="ECO:0007669"/>
    <property type="project" value="TreeGrafter"/>
</dbReference>
<dbReference type="GO" id="GO:0005524">
    <property type="term" value="F:ATP binding"/>
    <property type="evidence" value="ECO:0007669"/>
    <property type="project" value="InterPro"/>
</dbReference>
<dbReference type="EMBL" id="GL833132">
    <property type="protein sequence ID" value="EGB07070.1"/>
    <property type="molecule type" value="Genomic_DNA"/>
</dbReference>
<dbReference type="InterPro" id="IPR038718">
    <property type="entry name" value="SNF2-like_sf"/>
</dbReference>
<dbReference type="PROSITE" id="PS51194">
    <property type="entry name" value="HELICASE_CTER"/>
    <property type="match status" value="1"/>
</dbReference>
<feature type="non-terminal residue" evidence="6">
    <location>
        <position position="396"/>
    </location>
</feature>
<dbReference type="InterPro" id="IPR001650">
    <property type="entry name" value="Helicase_C-like"/>
</dbReference>
<dbReference type="GO" id="GO:0016887">
    <property type="term" value="F:ATP hydrolysis activity"/>
    <property type="evidence" value="ECO:0007669"/>
    <property type="project" value="TreeGrafter"/>
</dbReference>
<dbReference type="eggNOG" id="KOG0384">
    <property type="taxonomic scope" value="Eukaryota"/>
</dbReference>
<dbReference type="Gene3D" id="3.40.50.300">
    <property type="entry name" value="P-loop containing nucleotide triphosphate hydrolases"/>
    <property type="match status" value="1"/>
</dbReference>
<accession>F0YD25</accession>
<gene>
    <name evidence="6" type="ORF">AURANDRAFT_28341</name>
</gene>
<evidence type="ECO:0000313" key="6">
    <source>
        <dbReference type="EMBL" id="EGB07070.1"/>
    </source>
</evidence>
<dbReference type="GeneID" id="20220518"/>
<proteinExistence type="predicted"/>
<evidence type="ECO:0000313" key="7">
    <source>
        <dbReference type="Proteomes" id="UP000002729"/>
    </source>
</evidence>
<dbReference type="CDD" id="cd18793">
    <property type="entry name" value="SF2_C_SNF"/>
    <property type="match status" value="1"/>
</dbReference>
<dbReference type="Pfam" id="PF00176">
    <property type="entry name" value="SNF2-rel_dom"/>
    <property type="match status" value="1"/>
</dbReference>
<dbReference type="PANTHER" id="PTHR45623">
    <property type="entry name" value="CHROMODOMAIN-HELICASE-DNA-BINDING PROTEIN 3-RELATED-RELATED"/>
    <property type="match status" value="1"/>
</dbReference>
<evidence type="ECO:0000256" key="3">
    <source>
        <dbReference type="ARBA" id="ARBA00023242"/>
    </source>
</evidence>
<comment type="subcellular location">
    <subcellularLocation>
        <location evidence="1">Nucleus</location>
    </subcellularLocation>
</comment>
<name>F0YD25_AURAN</name>
<dbReference type="PROSITE" id="PS00690">
    <property type="entry name" value="DEAH_ATP_HELICASE"/>
    <property type="match status" value="1"/>
</dbReference>
<dbReference type="RefSeq" id="XP_009038305.1">
    <property type="nucleotide sequence ID" value="XM_009040057.1"/>
</dbReference>
<dbReference type="InParanoid" id="F0YD25"/>
<evidence type="ECO:0000259" key="4">
    <source>
        <dbReference type="PROSITE" id="PS51192"/>
    </source>
</evidence>
<organism evidence="7">
    <name type="scientific">Aureococcus anophagefferens</name>
    <name type="common">Harmful bloom alga</name>
    <dbReference type="NCBI Taxonomy" id="44056"/>
    <lineage>
        <taxon>Eukaryota</taxon>
        <taxon>Sar</taxon>
        <taxon>Stramenopiles</taxon>
        <taxon>Ochrophyta</taxon>
        <taxon>Pelagophyceae</taxon>
        <taxon>Pelagomonadales</taxon>
        <taxon>Pelagomonadaceae</taxon>
        <taxon>Aureococcus</taxon>
    </lineage>
</organism>